<feature type="compositionally biased region" description="Basic and acidic residues" evidence="3">
    <location>
        <begin position="161"/>
        <end position="186"/>
    </location>
</feature>
<dbReference type="PANTHER" id="PTHR34297">
    <property type="entry name" value="HYPOTHETICAL CYTOSOLIC PROTEIN-RELATED"/>
    <property type="match status" value="1"/>
</dbReference>
<dbReference type="RefSeq" id="WP_006908071.1">
    <property type="nucleotide sequence ID" value="NZ_JH932292.1"/>
</dbReference>
<dbReference type="STRING" id="883111.HMPREF9706_00751"/>
<keyword evidence="5" id="KW-1185">Reference proteome</keyword>
<evidence type="ECO:0000313" key="4">
    <source>
        <dbReference type="EMBL" id="EKB54561.1"/>
    </source>
</evidence>
<feature type="compositionally biased region" description="Polar residues" evidence="3">
    <location>
        <begin position="142"/>
        <end position="160"/>
    </location>
</feature>
<evidence type="ECO:0000256" key="1">
    <source>
        <dbReference type="ARBA" id="ARBA00005721"/>
    </source>
</evidence>
<name>K1LIT3_9LACT</name>
<feature type="region of interest" description="Disordered" evidence="3">
    <location>
        <begin position="140"/>
        <end position="186"/>
    </location>
</feature>
<dbReference type="Proteomes" id="UP000004465">
    <property type="component" value="Unassembled WGS sequence"/>
</dbReference>
<dbReference type="Pfam" id="PF03780">
    <property type="entry name" value="Asp23"/>
    <property type="match status" value="1"/>
</dbReference>
<comment type="similarity">
    <text evidence="1">Belongs to the asp23 family.</text>
</comment>
<dbReference type="PANTHER" id="PTHR34297:SF3">
    <property type="entry name" value="ALKALINE SHOCK PROTEIN 23"/>
    <property type="match status" value="1"/>
</dbReference>
<proteinExistence type="inferred from homology"/>
<accession>K1LIT3</accession>
<dbReference type="PATRIC" id="fig|883111.3.peg.748"/>
<evidence type="ECO:0000313" key="5">
    <source>
        <dbReference type="Proteomes" id="UP000004465"/>
    </source>
</evidence>
<evidence type="ECO:0000256" key="2">
    <source>
        <dbReference type="ARBA" id="ARBA00039575"/>
    </source>
</evidence>
<comment type="caution">
    <text evidence="4">The sequence shown here is derived from an EMBL/GenBank/DDBJ whole genome shotgun (WGS) entry which is preliminary data.</text>
</comment>
<dbReference type="AlphaFoldDB" id="K1LIT3"/>
<gene>
    <name evidence="4" type="ORF">HMPREF9706_00751</name>
</gene>
<dbReference type="OrthoDB" id="9808942at2"/>
<organism evidence="4 5">
    <name type="scientific">Facklamia hominis CCUG 36813</name>
    <dbReference type="NCBI Taxonomy" id="883111"/>
    <lineage>
        <taxon>Bacteria</taxon>
        <taxon>Bacillati</taxon>
        <taxon>Bacillota</taxon>
        <taxon>Bacilli</taxon>
        <taxon>Lactobacillales</taxon>
        <taxon>Aerococcaceae</taxon>
        <taxon>Facklamia</taxon>
    </lineage>
</organism>
<reference evidence="4 5" key="1">
    <citation type="submission" date="2012-07" db="EMBL/GenBank/DDBJ databases">
        <title>The Genome Sequence of Facklamia hominis CCUG 36813.</title>
        <authorList>
            <consortium name="The Broad Institute Genome Sequencing Platform"/>
            <person name="Earl A."/>
            <person name="Ward D."/>
            <person name="Feldgarden M."/>
            <person name="Gevers D."/>
            <person name="Huys G."/>
            <person name="Walker B."/>
            <person name="Young S.K."/>
            <person name="Zeng Q."/>
            <person name="Gargeya S."/>
            <person name="Fitzgerald M."/>
            <person name="Haas B."/>
            <person name="Abouelleil A."/>
            <person name="Alvarado L."/>
            <person name="Arachchi H.M."/>
            <person name="Berlin A.M."/>
            <person name="Chapman S.B."/>
            <person name="Goldberg J."/>
            <person name="Griggs A."/>
            <person name="Gujja S."/>
            <person name="Hansen M."/>
            <person name="Howarth C."/>
            <person name="Imamovic A."/>
            <person name="Larimer J."/>
            <person name="McCowen C."/>
            <person name="Montmayeur A."/>
            <person name="Murphy C."/>
            <person name="Neiman D."/>
            <person name="Pearson M."/>
            <person name="Priest M."/>
            <person name="Roberts A."/>
            <person name="Saif S."/>
            <person name="Shea T."/>
            <person name="Sisk P."/>
            <person name="Sykes S."/>
            <person name="Wortman J."/>
            <person name="Nusbaum C."/>
            <person name="Birren B."/>
        </authorList>
    </citation>
    <scope>NUCLEOTIDE SEQUENCE [LARGE SCALE GENOMIC DNA]</scope>
    <source>
        <strain evidence="4 5">CCUG 36813</strain>
    </source>
</reference>
<dbReference type="HOGENOM" id="CLU_113198_1_1_9"/>
<dbReference type="InterPro" id="IPR005531">
    <property type="entry name" value="Asp23"/>
</dbReference>
<evidence type="ECO:0000256" key="3">
    <source>
        <dbReference type="SAM" id="MobiDB-lite"/>
    </source>
</evidence>
<sequence>MTEIKKTTQDVVKEQSVDTKASDGVRGELTFHDKVIEKIVALALKEVPGLLGVSGGFFSNFTGKLVNTDNSTDGIEVEVGKKQVAVDLDVVAEFGKDVNEIFEAIKKTVSEKVAKMTGLEVVEVNVNVVDVKSREQYKEEQVTVQDRVSDAAQSTGQYVSEKTEEASDKLSKEADKMKDKNTSRVK</sequence>
<dbReference type="EMBL" id="AGZD01000007">
    <property type="protein sequence ID" value="EKB54561.1"/>
    <property type="molecule type" value="Genomic_DNA"/>
</dbReference>
<protein>
    <recommendedName>
        <fullName evidence="2">Stress response regulator gls24 homolog</fullName>
    </recommendedName>
</protein>